<evidence type="ECO:0000313" key="3">
    <source>
        <dbReference type="Proteomes" id="UP000177555"/>
    </source>
</evidence>
<feature type="transmembrane region" description="Helical" evidence="1">
    <location>
        <begin position="318"/>
        <end position="334"/>
    </location>
</feature>
<proteinExistence type="predicted"/>
<evidence type="ECO:0000256" key="1">
    <source>
        <dbReference type="SAM" id="Phobius"/>
    </source>
</evidence>
<feature type="transmembrane region" description="Helical" evidence="1">
    <location>
        <begin position="381"/>
        <end position="402"/>
    </location>
</feature>
<reference evidence="2 3" key="1">
    <citation type="journal article" date="2016" name="Nat. Commun.">
        <title>Thousands of microbial genomes shed light on interconnected biogeochemical processes in an aquifer system.</title>
        <authorList>
            <person name="Anantharaman K."/>
            <person name="Brown C.T."/>
            <person name="Hug L.A."/>
            <person name="Sharon I."/>
            <person name="Castelle C.J."/>
            <person name="Probst A.J."/>
            <person name="Thomas B.C."/>
            <person name="Singh A."/>
            <person name="Wilkins M.J."/>
            <person name="Karaoz U."/>
            <person name="Brodie E.L."/>
            <person name="Williams K.H."/>
            <person name="Hubbard S.S."/>
            <person name="Banfield J.F."/>
        </authorList>
    </citation>
    <scope>NUCLEOTIDE SEQUENCE [LARGE SCALE GENOMIC DNA]</scope>
</reference>
<keyword evidence="1" id="KW-0812">Transmembrane</keyword>
<evidence type="ECO:0008006" key="4">
    <source>
        <dbReference type="Google" id="ProtNLM"/>
    </source>
</evidence>
<organism evidence="2 3">
    <name type="scientific">Candidatus Daviesbacteria bacterium RIFCSPHIGHO2_01_FULL_40_11</name>
    <dbReference type="NCBI Taxonomy" id="1797762"/>
    <lineage>
        <taxon>Bacteria</taxon>
        <taxon>Candidatus Daviesiibacteriota</taxon>
    </lineage>
</organism>
<feature type="transmembrane region" description="Helical" evidence="1">
    <location>
        <begin position="12"/>
        <end position="30"/>
    </location>
</feature>
<protein>
    <recommendedName>
        <fullName evidence="4">Glycosyltransferase RgtA/B/C/D-like domain-containing protein</fullName>
    </recommendedName>
</protein>
<feature type="transmembrane region" description="Helical" evidence="1">
    <location>
        <begin position="139"/>
        <end position="158"/>
    </location>
</feature>
<name>A0A1F5JLB8_9BACT</name>
<accession>A0A1F5JLB8</accession>
<gene>
    <name evidence="2" type="ORF">A2867_03215</name>
</gene>
<evidence type="ECO:0000313" key="2">
    <source>
        <dbReference type="EMBL" id="OGE29338.1"/>
    </source>
</evidence>
<feature type="transmembrane region" description="Helical" evidence="1">
    <location>
        <begin position="200"/>
        <end position="219"/>
    </location>
</feature>
<comment type="caution">
    <text evidence="2">The sequence shown here is derived from an EMBL/GenBank/DDBJ whole genome shotgun (WGS) entry which is preliminary data.</text>
</comment>
<dbReference type="EMBL" id="MFCP01000007">
    <property type="protein sequence ID" value="OGE29338.1"/>
    <property type="molecule type" value="Genomic_DNA"/>
</dbReference>
<dbReference type="Proteomes" id="UP000177555">
    <property type="component" value="Unassembled WGS sequence"/>
</dbReference>
<feature type="transmembrane region" description="Helical" evidence="1">
    <location>
        <begin position="341"/>
        <end position="361"/>
    </location>
</feature>
<sequence>MLSKIFTNHKLLILAVTIRVFLILLPSFKIDMNDWQAWSGRLVEVTPLHFYSPTYFSDYFPGYLYMLWFLGASFNFLFPHASIFSLGFEFYLKIFTNIFDIATAYYIYKIISNYRKNLGLLSAVFYLANPALAFNSSSWGQVDGILTFFLICAAYYLIELKKAYHFSFALALSILVKPQGLAVFPVMLSFLITNFKFSKIFSLLLIPFLLIFLSLPFFLKDPILGLFHLFQKSASTYPYTSMFSYNFWSFAGWWVSDSTKFLSFSYQIWGTLIFLFILILILTPLVFKKRYKDNYLIYFACALASFAFFLFLTRIHQRYLFPFFPFLLITAFLINSVKLKIIYLTLSLVHFINLWYVYYYYNYVYSNPQFSSQLIYRLLSKYYNFFTILNLLGFGILILLYYKCINTKEKHVQKIS</sequence>
<feature type="transmembrane region" description="Helical" evidence="1">
    <location>
        <begin position="294"/>
        <end position="312"/>
    </location>
</feature>
<dbReference type="AlphaFoldDB" id="A0A1F5JLB8"/>
<feature type="transmembrane region" description="Helical" evidence="1">
    <location>
        <begin position="268"/>
        <end position="287"/>
    </location>
</feature>
<feature type="transmembrane region" description="Helical" evidence="1">
    <location>
        <begin position="165"/>
        <end position="188"/>
    </location>
</feature>
<keyword evidence="1" id="KW-0472">Membrane</keyword>
<feature type="transmembrane region" description="Helical" evidence="1">
    <location>
        <begin position="239"/>
        <end position="256"/>
    </location>
</feature>
<keyword evidence="1" id="KW-1133">Transmembrane helix</keyword>
<feature type="transmembrane region" description="Helical" evidence="1">
    <location>
        <begin position="60"/>
        <end position="78"/>
    </location>
</feature>